<dbReference type="Proteomes" id="UP000467840">
    <property type="component" value="Chromosome 15"/>
</dbReference>
<name>A0A6A6MS10_HEVBR</name>
<dbReference type="EMBL" id="JAAGAX010000005">
    <property type="protein sequence ID" value="KAF2316340.1"/>
    <property type="molecule type" value="Genomic_DNA"/>
</dbReference>
<proteinExistence type="predicted"/>
<comment type="caution">
    <text evidence="1">The sequence shown here is derived from an EMBL/GenBank/DDBJ whole genome shotgun (WGS) entry which is preliminary data.</text>
</comment>
<gene>
    <name evidence="1" type="ORF">GH714_041681</name>
</gene>
<sequence length="75" mass="8450">MKRCVFNKEELGCQANDETVRRSNMQNGVCWKDSKQRKQGNAARSKLVMVGDTLKKATKLYTGKIVPINDFGDAQ</sequence>
<dbReference type="AlphaFoldDB" id="A0A6A6MS10"/>
<accession>A0A6A6MS10</accession>
<keyword evidence="2" id="KW-1185">Reference proteome</keyword>
<protein>
    <submittedName>
        <fullName evidence="1">Uncharacterized protein</fullName>
    </submittedName>
</protein>
<reference evidence="1 2" key="1">
    <citation type="journal article" date="2020" name="Mol. Plant">
        <title>The Chromosome-Based Rubber Tree Genome Provides New Insights into Spurge Genome Evolution and Rubber Biosynthesis.</title>
        <authorList>
            <person name="Liu J."/>
            <person name="Shi C."/>
            <person name="Shi C.C."/>
            <person name="Li W."/>
            <person name="Zhang Q.J."/>
            <person name="Zhang Y."/>
            <person name="Li K."/>
            <person name="Lu H.F."/>
            <person name="Shi C."/>
            <person name="Zhu S.T."/>
            <person name="Xiao Z.Y."/>
            <person name="Nan H."/>
            <person name="Yue Y."/>
            <person name="Zhu X.G."/>
            <person name="Wu Y."/>
            <person name="Hong X.N."/>
            <person name="Fan G.Y."/>
            <person name="Tong Y."/>
            <person name="Zhang D."/>
            <person name="Mao C.L."/>
            <person name="Liu Y.L."/>
            <person name="Hao S.J."/>
            <person name="Liu W.Q."/>
            <person name="Lv M.Q."/>
            <person name="Zhang H.B."/>
            <person name="Liu Y."/>
            <person name="Hu-Tang G.R."/>
            <person name="Wang J.P."/>
            <person name="Wang J.H."/>
            <person name="Sun Y.H."/>
            <person name="Ni S.B."/>
            <person name="Chen W.B."/>
            <person name="Zhang X.C."/>
            <person name="Jiao Y.N."/>
            <person name="Eichler E.E."/>
            <person name="Li G.H."/>
            <person name="Liu X."/>
            <person name="Gao L.Z."/>
        </authorList>
    </citation>
    <scope>NUCLEOTIDE SEQUENCE [LARGE SCALE GENOMIC DNA]</scope>
    <source>
        <strain evidence="2">cv. GT1</strain>
        <tissue evidence="1">Leaf</tissue>
    </source>
</reference>
<organism evidence="1 2">
    <name type="scientific">Hevea brasiliensis</name>
    <name type="common">Para rubber tree</name>
    <name type="synonym">Siphonia brasiliensis</name>
    <dbReference type="NCBI Taxonomy" id="3981"/>
    <lineage>
        <taxon>Eukaryota</taxon>
        <taxon>Viridiplantae</taxon>
        <taxon>Streptophyta</taxon>
        <taxon>Embryophyta</taxon>
        <taxon>Tracheophyta</taxon>
        <taxon>Spermatophyta</taxon>
        <taxon>Magnoliopsida</taxon>
        <taxon>eudicotyledons</taxon>
        <taxon>Gunneridae</taxon>
        <taxon>Pentapetalae</taxon>
        <taxon>rosids</taxon>
        <taxon>fabids</taxon>
        <taxon>Malpighiales</taxon>
        <taxon>Euphorbiaceae</taxon>
        <taxon>Crotonoideae</taxon>
        <taxon>Micrandreae</taxon>
        <taxon>Hevea</taxon>
    </lineage>
</organism>
<evidence type="ECO:0000313" key="1">
    <source>
        <dbReference type="EMBL" id="KAF2316340.1"/>
    </source>
</evidence>
<evidence type="ECO:0000313" key="2">
    <source>
        <dbReference type="Proteomes" id="UP000467840"/>
    </source>
</evidence>